<feature type="transmembrane region" description="Helical" evidence="5">
    <location>
        <begin position="20"/>
        <end position="41"/>
    </location>
</feature>
<keyword evidence="3 5" id="KW-1133">Transmembrane helix</keyword>
<evidence type="ECO:0000259" key="6">
    <source>
        <dbReference type="PROSITE" id="PS50850"/>
    </source>
</evidence>
<dbReference type="Pfam" id="PF07690">
    <property type="entry name" value="MFS_1"/>
    <property type="match status" value="1"/>
</dbReference>
<keyword evidence="4 5" id="KW-0472">Membrane</keyword>
<feature type="transmembrane region" description="Helical" evidence="5">
    <location>
        <begin position="359"/>
        <end position="381"/>
    </location>
</feature>
<evidence type="ECO:0000313" key="7">
    <source>
        <dbReference type="EMBL" id="PSU99746.1"/>
    </source>
</evidence>
<evidence type="ECO:0000256" key="1">
    <source>
        <dbReference type="ARBA" id="ARBA00004141"/>
    </source>
</evidence>
<evidence type="ECO:0000313" key="8">
    <source>
        <dbReference type="Proteomes" id="UP000241426"/>
    </source>
</evidence>
<gene>
    <name evidence="7" type="ORF">C9J27_08935</name>
</gene>
<comment type="caution">
    <text evidence="7">The sequence shown here is derived from an EMBL/GenBank/DDBJ whole genome shotgun (WGS) entry which is preliminary data.</text>
</comment>
<name>A0A2T3KJP9_9GAMM</name>
<feature type="transmembrane region" description="Helical" evidence="5">
    <location>
        <begin position="387"/>
        <end position="407"/>
    </location>
</feature>
<feature type="transmembrane region" description="Helical" evidence="5">
    <location>
        <begin position="300"/>
        <end position="320"/>
    </location>
</feature>
<dbReference type="InterPro" id="IPR011701">
    <property type="entry name" value="MFS"/>
</dbReference>
<dbReference type="PROSITE" id="PS50850">
    <property type="entry name" value="MFS"/>
    <property type="match status" value="1"/>
</dbReference>
<feature type="transmembrane region" description="Helical" evidence="5">
    <location>
        <begin position="270"/>
        <end position="288"/>
    </location>
</feature>
<evidence type="ECO:0000256" key="5">
    <source>
        <dbReference type="SAM" id="Phobius"/>
    </source>
</evidence>
<feature type="transmembrane region" description="Helical" evidence="5">
    <location>
        <begin position="84"/>
        <end position="103"/>
    </location>
</feature>
<dbReference type="InterPro" id="IPR020846">
    <property type="entry name" value="MFS_dom"/>
</dbReference>
<dbReference type="EMBL" id="PYNF01000005">
    <property type="protein sequence ID" value="PSU99746.1"/>
    <property type="molecule type" value="Genomic_DNA"/>
</dbReference>
<dbReference type="InterPro" id="IPR036259">
    <property type="entry name" value="MFS_trans_sf"/>
</dbReference>
<dbReference type="SUPFAM" id="SSF103473">
    <property type="entry name" value="MFS general substrate transporter"/>
    <property type="match status" value="1"/>
</dbReference>
<dbReference type="PANTHER" id="PTHR23546">
    <property type="entry name" value="TRANSPORT PROTEIN"/>
    <property type="match status" value="1"/>
</dbReference>
<feature type="transmembrane region" description="Helical" evidence="5">
    <location>
        <begin position="154"/>
        <end position="176"/>
    </location>
</feature>
<dbReference type="GO" id="GO:0022857">
    <property type="term" value="F:transmembrane transporter activity"/>
    <property type="evidence" value="ECO:0007669"/>
    <property type="project" value="InterPro"/>
</dbReference>
<reference evidence="7 8" key="1">
    <citation type="submission" date="2018-01" db="EMBL/GenBank/DDBJ databases">
        <title>Whole genome sequencing of Histamine producing bacteria.</title>
        <authorList>
            <person name="Butler K."/>
        </authorList>
    </citation>
    <scope>NUCLEOTIDE SEQUENCE [LARGE SCALE GENOMIC DNA]</scope>
    <source>
        <strain evidence="7 8">FS-7.2</strain>
    </source>
</reference>
<feature type="transmembrane region" description="Helical" evidence="5">
    <location>
        <begin position="109"/>
        <end position="133"/>
    </location>
</feature>
<dbReference type="Gene3D" id="1.20.1250.20">
    <property type="entry name" value="MFS general substrate transporter like domains"/>
    <property type="match status" value="2"/>
</dbReference>
<dbReference type="PANTHER" id="PTHR23546:SF1">
    <property type="entry name" value="MEMBRANE PROTEIN"/>
    <property type="match status" value="1"/>
</dbReference>
<feature type="transmembrane region" description="Helical" evidence="5">
    <location>
        <begin position="53"/>
        <end position="72"/>
    </location>
</feature>
<feature type="transmembrane region" description="Helical" evidence="5">
    <location>
        <begin position="326"/>
        <end position="347"/>
    </location>
</feature>
<proteinExistence type="predicted"/>
<feature type="domain" description="Major facilitator superfamily (MFS) profile" evidence="6">
    <location>
        <begin position="18"/>
        <end position="412"/>
    </location>
</feature>
<organism evidence="7 8">
    <name type="scientific">Photobacterium kishitanii</name>
    <dbReference type="NCBI Taxonomy" id="318456"/>
    <lineage>
        <taxon>Bacteria</taxon>
        <taxon>Pseudomonadati</taxon>
        <taxon>Pseudomonadota</taxon>
        <taxon>Gammaproteobacteria</taxon>
        <taxon>Vibrionales</taxon>
        <taxon>Vibrionaceae</taxon>
        <taxon>Photobacterium</taxon>
    </lineage>
</organism>
<comment type="subcellular location">
    <subcellularLocation>
        <location evidence="1">Membrane</location>
        <topology evidence="1">Multi-pass membrane protein</topology>
    </subcellularLocation>
</comment>
<dbReference type="GO" id="GO:0016020">
    <property type="term" value="C:membrane"/>
    <property type="evidence" value="ECO:0007669"/>
    <property type="project" value="UniProtKB-SubCell"/>
</dbReference>
<evidence type="ECO:0000256" key="3">
    <source>
        <dbReference type="ARBA" id="ARBA00022989"/>
    </source>
</evidence>
<feature type="transmembrane region" description="Helical" evidence="5">
    <location>
        <begin position="232"/>
        <end position="258"/>
    </location>
</feature>
<accession>A0A2T3KJP9</accession>
<sequence>MFKRYVRVSMKKPVVNLSFIFLFIGLMVNGMGQSVLFSILAPLSRSIGFMDSGVGIIISCSAAVLVVFSLLWGRVIDRINIKYVFIFGLISFGIGSLLFAYVLDLGQKGVIFPGTVLLWLIIVRMIYAAMTAGTHPSAMAYVTKLTGEKERVSSIALISSSYSIGLVVGPAIVFIYDNGDVLSPIYFTSYLAVFVAIASVFVLKGFPSTIVNSVKENKVNPLKFWDGRIFPALISLMFVNVTFSCIQQSAGFLVQYLFMITDSEASRKTGVILSTIALVMLFTQVILIQKFKIDYKKMISMGYVLAILGLTSIVFSTVYISFFSIVISMAITGVGIGYLIPSLQTHLTLFASSDEQGKIAGYIFSFSALGYIIGPLLGTGLIGLATWMPYLMSIVMLIFSATCMFFGSKHGRKSTSNGLVQLITRK</sequence>
<evidence type="ECO:0000256" key="2">
    <source>
        <dbReference type="ARBA" id="ARBA00022692"/>
    </source>
</evidence>
<dbReference type="AlphaFoldDB" id="A0A2T3KJP9"/>
<protein>
    <recommendedName>
        <fullName evidence="6">Major facilitator superfamily (MFS) profile domain-containing protein</fullName>
    </recommendedName>
</protein>
<keyword evidence="2 5" id="KW-0812">Transmembrane</keyword>
<dbReference type="PRINTS" id="PR01035">
    <property type="entry name" value="TCRTETA"/>
</dbReference>
<evidence type="ECO:0000256" key="4">
    <source>
        <dbReference type="ARBA" id="ARBA00023136"/>
    </source>
</evidence>
<dbReference type="Proteomes" id="UP000241426">
    <property type="component" value="Unassembled WGS sequence"/>
</dbReference>
<dbReference type="InterPro" id="IPR001958">
    <property type="entry name" value="Tet-R_TetA/multi-R_MdtG-like"/>
</dbReference>
<feature type="transmembrane region" description="Helical" evidence="5">
    <location>
        <begin position="188"/>
        <end position="211"/>
    </location>
</feature>